<dbReference type="InterPro" id="IPR007712">
    <property type="entry name" value="RelE/ParE_toxin"/>
</dbReference>
<keyword evidence="1" id="KW-1277">Toxin-antitoxin system</keyword>
<organism evidence="2 3">
    <name type="scientific">Thiospirillum jenense</name>
    <dbReference type="NCBI Taxonomy" id="1653858"/>
    <lineage>
        <taxon>Bacteria</taxon>
        <taxon>Pseudomonadati</taxon>
        <taxon>Pseudomonadota</taxon>
        <taxon>Gammaproteobacteria</taxon>
        <taxon>Chromatiales</taxon>
        <taxon>Chromatiaceae</taxon>
        <taxon>Thiospirillum</taxon>
    </lineage>
</organism>
<keyword evidence="3" id="KW-1185">Reference proteome</keyword>
<proteinExistence type="predicted"/>
<dbReference type="RefSeq" id="WP_182582792.1">
    <property type="nucleotide sequence ID" value="NZ_JABVCQ010000007.1"/>
</dbReference>
<evidence type="ECO:0000256" key="1">
    <source>
        <dbReference type="ARBA" id="ARBA00022649"/>
    </source>
</evidence>
<name>A0A839HE37_9GAMM</name>
<reference evidence="2 3" key="1">
    <citation type="journal article" date="2020" name="Arch. Microbiol.">
        <title>The genome sequence of the giant phototrophic gammaproteobacterium Thiospirillum jenense gives insight into its physiological properties and phylogenetic relationships.</title>
        <authorList>
            <person name="Imhoff J.F."/>
            <person name="Meyer T.E."/>
            <person name="Kyndt J.A."/>
        </authorList>
    </citation>
    <scope>NUCLEOTIDE SEQUENCE [LARGE SCALE GENOMIC DNA]</scope>
    <source>
        <strain evidence="2 3">DSM 216</strain>
    </source>
</reference>
<dbReference type="Pfam" id="PF05016">
    <property type="entry name" value="ParE_toxin"/>
    <property type="match status" value="1"/>
</dbReference>
<accession>A0A839HE37</accession>
<evidence type="ECO:0000313" key="3">
    <source>
        <dbReference type="Proteomes" id="UP000548632"/>
    </source>
</evidence>
<dbReference type="EMBL" id="JABVCQ010000007">
    <property type="protein sequence ID" value="MBB1125437.1"/>
    <property type="molecule type" value="Genomic_DNA"/>
</dbReference>
<dbReference type="InterPro" id="IPR035093">
    <property type="entry name" value="RelE/ParE_toxin_dom_sf"/>
</dbReference>
<protein>
    <submittedName>
        <fullName evidence="2">Type II toxin-antitoxin system RelE/ParE family toxin</fullName>
    </submittedName>
</protein>
<evidence type="ECO:0000313" key="2">
    <source>
        <dbReference type="EMBL" id="MBB1125437.1"/>
    </source>
</evidence>
<dbReference type="AlphaFoldDB" id="A0A839HE37"/>
<dbReference type="PANTHER" id="PTHR38813:SF1">
    <property type="entry name" value="TOXIN RELE1-RELATED"/>
    <property type="match status" value="1"/>
</dbReference>
<sequence length="89" mass="10727">MRLIYTQSFNRDLDKIAHLPVIKRRLANLLLLLQNATTLTELSDVKKLQGYDDYYRIRIGDYRLGLKTGEHHIEIIRFLHRKDIYRQFP</sequence>
<comment type="caution">
    <text evidence="2">The sequence shown here is derived from an EMBL/GenBank/DDBJ whole genome shotgun (WGS) entry which is preliminary data.</text>
</comment>
<dbReference type="Proteomes" id="UP000548632">
    <property type="component" value="Unassembled WGS sequence"/>
</dbReference>
<dbReference type="InterPro" id="IPR052747">
    <property type="entry name" value="TA_system_RelE_toxin"/>
</dbReference>
<dbReference type="SUPFAM" id="SSF143011">
    <property type="entry name" value="RelE-like"/>
    <property type="match status" value="1"/>
</dbReference>
<dbReference type="PANTHER" id="PTHR38813">
    <property type="match status" value="1"/>
</dbReference>
<dbReference type="Gene3D" id="3.30.2310.20">
    <property type="entry name" value="RelE-like"/>
    <property type="match status" value="1"/>
</dbReference>
<gene>
    <name evidence="2" type="ORF">HUK38_04230</name>
</gene>